<proteinExistence type="predicted"/>
<gene>
    <name evidence="2" type="ORF">NHX12_034355</name>
</gene>
<dbReference type="AlphaFoldDB" id="A0A9Q0I057"/>
<evidence type="ECO:0000313" key="3">
    <source>
        <dbReference type="Proteomes" id="UP001148018"/>
    </source>
</evidence>
<comment type="caution">
    <text evidence="2">The sequence shown here is derived from an EMBL/GenBank/DDBJ whole genome shotgun (WGS) entry which is preliminary data.</text>
</comment>
<name>A0A9Q0I057_9TELE</name>
<accession>A0A9Q0I057</accession>
<protein>
    <submittedName>
        <fullName evidence="2">Uncharacterized protein</fullName>
    </submittedName>
</protein>
<keyword evidence="3" id="KW-1185">Reference proteome</keyword>
<evidence type="ECO:0000256" key="1">
    <source>
        <dbReference type="SAM" id="MobiDB-lite"/>
    </source>
</evidence>
<dbReference type="EMBL" id="JANIIK010007731">
    <property type="protein sequence ID" value="KAJ3580584.1"/>
    <property type="molecule type" value="Genomic_DNA"/>
</dbReference>
<organism evidence="2 3">
    <name type="scientific">Muraenolepis orangiensis</name>
    <name type="common">Patagonian moray cod</name>
    <dbReference type="NCBI Taxonomy" id="630683"/>
    <lineage>
        <taxon>Eukaryota</taxon>
        <taxon>Metazoa</taxon>
        <taxon>Chordata</taxon>
        <taxon>Craniata</taxon>
        <taxon>Vertebrata</taxon>
        <taxon>Euteleostomi</taxon>
        <taxon>Actinopterygii</taxon>
        <taxon>Neopterygii</taxon>
        <taxon>Teleostei</taxon>
        <taxon>Neoteleostei</taxon>
        <taxon>Acanthomorphata</taxon>
        <taxon>Zeiogadaria</taxon>
        <taxon>Gadariae</taxon>
        <taxon>Gadiformes</taxon>
        <taxon>Muraenolepidoidei</taxon>
        <taxon>Muraenolepididae</taxon>
        <taxon>Muraenolepis</taxon>
    </lineage>
</organism>
<sequence length="161" mass="17921">MALDGGNARSIMVTISPVGRPGRLVRTQLGVIVLGVVDLREKDWTTWSSPPPLPRPRGPREAAQLRLIHPTWQLRRTLWAISGENARGRQWGLDVRPEALASLSSGFISHSRPHPSPTEFENYRKNNHRRRESRRERVELWAAGGGSGGALGSSKLFHPSL</sequence>
<reference evidence="2" key="1">
    <citation type="submission" date="2022-07" db="EMBL/GenBank/DDBJ databases">
        <title>Chromosome-level genome of Muraenolepis orangiensis.</title>
        <authorList>
            <person name="Kim J."/>
        </authorList>
    </citation>
    <scope>NUCLEOTIDE SEQUENCE</scope>
    <source>
        <strain evidence="2">KU_S4_2022</strain>
        <tissue evidence="2">Muscle</tissue>
    </source>
</reference>
<dbReference type="Proteomes" id="UP001148018">
    <property type="component" value="Unassembled WGS sequence"/>
</dbReference>
<feature type="region of interest" description="Disordered" evidence="1">
    <location>
        <begin position="106"/>
        <end position="131"/>
    </location>
</feature>
<evidence type="ECO:0000313" key="2">
    <source>
        <dbReference type="EMBL" id="KAJ3580584.1"/>
    </source>
</evidence>